<feature type="chain" id="PRO_5029848262" description="Endonuclease/exonuclease/phosphatase domain-containing protein" evidence="1">
    <location>
        <begin position="21"/>
        <end position="353"/>
    </location>
</feature>
<evidence type="ECO:0000313" key="4">
    <source>
        <dbReference type="Proteomes" id="UP000440716"/>
    </source>
</evidence>
<comment type="caution">
    <text evidence="3">The sequence shown here is derived from an EMBL/GenBank/DDBJ whole genome shotgun (WGS) entry which is preliminary data.</text>
</comment>
<gene>
    <name evidence="3" type="ORF">GOZ88_25455</name>
</gene>
<dbReference type="RefSeq" id="WP_156593204.1">
    <property type="nucleotide sequence ID" value="NZ_WPHU01000020.1"/>
</dbReference>
<name>A0A7K1RNF6_AGRVI</name>
<evidence type="ECO:0000256" key="1">
    <source>
        <dbReference type="SAM" id="SignalP"/>
    </source>
</evidence>
<dbReference type="Gene3D" id="3.60.10.10">
    <property type="entry name" value="Endonuclease/exonuclease/phosphatase"/>
    <property type="match status" value="1"/>
</dbReference>
<feature type="domain" description="Endonuclease/exonuclease/phosphatase" evidence="2">
    <location>
        <begin position="26"/>
        <end position="289"/>
    </location>
</feature>
<keyword evidence="1" id="KW-0732">Signal</keyword>
<accession>A0A7K1RNF6</accession>
<dbReference type="EMBL" id="WPHU01000020">
    <property type="protein sequence ID" value="MVA59439.1"/>
    <property type="molecule type" value="Genomic_DNA"/>
</dbReference>
<dbReference type="SUPFAM" id="SSF56219">
    <property type="entry name" value="DNase I-like"/>
    <property type="match status" value="1"/>
</dbReference>
<dbReference type="InterPro" id="IPR005135">
    <property type="entry name" value="Endo/exonuclease/phosphatase"/>
</dbReference>
<dbReference type="AlphaFoldDB" id="A0A7K1RNF6"/>
<dbReference type="Pfam" id="PF03372">
    <property type="entry name" value="Exo_endo_phos"/>
    <property type="match status" value="1"/>
</dbReference>
<sequence>MRKLAAAVAITLLTFTPASAENLRVASWNIANLASQPEQALRGHARSAEVYAHINSVISSLDADIIALQEIGSIPGAERAVGQDYDVYFETRCMENDQRCRFDNDDIYTAIAVRKSIKDKVAIRQLDELSILHDDECCTPPRHVRGSPVAVVEFNDQKIWIPSVHLKSACKEGTTNNDDLKDDCAVNATQFDILERWIADRPEGDAVILAGDFNRLLFEAPNVVARLGANAQLFPAMDKRACWKGYRFDFAALKQQALVNNPSAYQGGLEPRIYTPTQFGAIDFFVVSGLRDSVAADADQVEMDAYYSFGDPGSVLTKCDGSSNPFGTQLLTFGRADPSDHCPIVMSITKNPE</sequence>
<dbReference type="InterPro" id="IPR036691">
    <property type="entry name" value="Endo/exonu/phosph_ase_sf"/>
</dbReference>
<feature type="signal peptide" evidence="1">
    <location>
        <begin position="1"/>
        <end position="20"/>
    </location>
</feature>
<evidence type="ECO:0000313" key="3">
    <source>
        <dbReference type="EMBL" id="MVA59439.1"/>
    </source>
</evidence>
<reference evidence="3 4" key="1">
    <citation type="submission" date="2019-12" db="EMBL/GenBank/DDBJ databases">
        <title>Whole-genome sequencing of Allorhizobium vitis.</title>
        <authorList>
            <person name="Gan H.M."/>
            <person name="Szegedi E."/>
            <person name="Burr T."/>
            <person name="Savka M.A."/>
        </authorList>
    </citation>
    <scope>NUCLEOTIDE SEQUENCE [LARGE SCALE GENOMIC DNA]</scope>
    <source>
        <strain evidence="3 4">CG415</strain>
    </source>
</reference>
<dbReference type="GO" id="GO:0003824">
    <property type="term" value="F:catalytic activity"/>
    <property type="evidence" value="ECO:0007669"/>
    <property type="project" value="InterPro"/>
</dbReference>
<organism evidence="3 4">
    <name type="scientific">Agrobacterium vitis</name>
    <name type="common">Rhizobium vitis</name>
    <dbReference type="NCBI Taxonomy" id="373"/>
    <lineage>
        <taxon>Bacteria</taxon>
        <taxon>Pseudomonadati</taxon>
        <taxon>Pseudomonadota</taxon>
        <taxon>Alphaproteobacteria</taxon>
        <taxon>Hyphomicrobiales</taxon>
        <taxon>Rhizobiaceae</taxon>
        <taxon>Rhizobium/Agrobacterium group</taxon>
        <taxon>Agrobacterium</taxon>
    </lineage>
</organism>
<proteinExistence type="predicted"/>
<protein>
    <recommendedName>
        <fullName evidence="2">Endonuclease/exonuclease/phosphatase domain-containing protein</fullName>
    </recommendedName>
</protein>
<dbReference type="Proteomes" id="UP000440716">
    <property type="component" value="Unassembled WGS sequence"/>
</dbReference>
<evidence type="ECO:0000259" key="2">
    <source>
        <dbReference type="Pfam" id="PF03372"/>
    </source>
</evidence>